<dbReference type="AlphaFoldDB" id="A0A834R461"/>
<proteinExistence type="predicted"/>
<name>A0A834R461_SARSC</name>
<dbReference type="InterPro" id="IPR011333">
    <property type="entry name" value="SKP1/BTB/POZ_sf"/>
</dbReference>
<dbReference type="PANTHER" id="PTHR24410">
    <property type="entry name" value="HL07962P-RELATED"/>
    <property type="match status" value="1"/>
</dbReference>
<evidence type="ECO:0000259" key="1">
    <source>
        <dbReference type="PROSITE" id="PS50097"/>
    </source>
</evidence>
<dbReference type="Proteomes" id="UP000070412">
    <property type="component" value="Unassembled WGS sequence"/>
</dbReference>
<gene>
    <name evidence="3" type="primary">SSS_925g</name>
    <name evidence="3" type="ORF">SSS_925</name>
</gene>
<dbReference type="InterPro" id="IPR011705">
    <property type="entry name" value="BACK"/>
</dbReference>
<evidence type="ECO:0000313" key="3">
    <source>
        <dbReference type="EMBL" id="KAF7489410.1"/>
    </source>
</evidence>
<reference evidence="4" key="3">
    <citation type="submission" date="2022-06" db="UniProtKB">
        <authorList>
            <consortium name="EnsemblMetazoa"/>
        </authorList>
    </citation>
    <scope>IDENTIFICATION</scope>
</reference>
<accession>A0A834R461</accession>
<evidence type="ECO:0000313" key="5">
    <source>
        <dbReference type="Proteomes" id="UP000070412"/>
    </source>
</evidence>
<dbReference type="Pfam" id="PF07707">
    <property type="entry name" value="BACK"/>
    <property type="match status" value="1"/>
</dbReference>
<dbReference type="OrthoDB" id="25620at2759"/>
<dbReference type="Gene3D" id="3.30.710.10">
    <property type="entry name" value="Potassium Channel Kv1.1, Chain A"/>
    <property type="match status" value="1"/>
</dbReference>
<dbReference type="SUPFAM" id="SSF54695">
    <property type="entry name" value="POZ domain"/>
    <property type="match status" value="1"/>
</dbReference>
<dbReference type="SMART" id="SM00584">
    <property type="entry name" value="TLDc"/>
    <property type="match status" value="1"/>
</dbReference>
<dbReference type="Pfam" id="PF07534">
    <property type="entry name" value="TLD"/>
    <property type="match status" value="1"/>
</dbReference>
<dbReference type="Gene3D" id="1.25.40.420">
    <property type="match status" value="1"/>
</dbReference>
<dbReference type="EnsemblMetazoa" id="SSS_925s_mrna">
    <property type="protein sequence ID" value="KAF7489410.1"/>
    <property type="gene ID" value="SSS_925"/>
</dbReference>
<dbReference type="InterPro" id="IPR000210">
    <property type="entry name" value="BTB/POZ_dom"/>
</dbReference>
<organism evidence="3">
    <name type="scientific">Sarcoptes scabiei</name>
    <name type="common">Itch mite</name>
    <name type="synonym">Acarus scabiei</name>
    <dbReference type="NCBI Taxonomy" id="52283"/>
    <lineage>
        <taxon>Eukaryota</taxon>
        <taxon>Metazoa</taxon>
        <taxon>Ecdysozoa</taxon>
        <taxon>Arthropoda</taxon>
        <taxon>Chelicerata</taxon>
        <taxon>Arachnida</taxon>
        <taxon>Acari</taxon>
        <taxon>Acariformes</taxon>
        <taxon>Sarcoptiformes</taxon>
        <taxon>Astigmata</taxon>
        <taxon>Psoroptidia</taxon>
        <taxon>Sarcoptoidea</taxon>
        <taxon>Sarcoptidae</taxon>
        <taxon>Sarcoptinae</taxon>
        <taxon>Sarcoptes</taxon>
    </lineage>
</organism>
<sequence>MNQNLDRDRRSNQFNQINQDSVRKSFHHSIQPILCLNRLVEDFENLFQDHQTADVIFLVSQHSSSIDPNNNDRERMRCKNSLLDDRNGVKNHFENESKESATIENGIAYNQEIAFYAHRLILYARCEAFRSKQTTSTLCRSLLNAIITNENNVWMIRWSGIDPEALRQALQYIYTSKIELNNIAQTFELLAIAYELGLEELISIIEERALVSMNIDNVCYYLNYVITEIRHKINETDRNKITRSCMQLINQSAKQCIKTQSFLNISKETLIYLIDSDRFGLDEADVFRSSLEWAKYHTGIFKNTNEWTEQDRKRIQEQLVGVIDKIRTLLIDSKIYAEEVEPTGLIPIELSLERYRFEALTIKLNRTNESDARIQQQNLKTSENDFDDARSGKYFSNSKLLFRMTSIDYEKILNNWYGFDQAFWKLQFRASDHQFSAKSFHQHCDGYGPTIVLILSTKGYLSGGFSDAKWSSGNNGRGRYAASDRSFLFRLHCSGQRFSPKKFPIKKKNFALGHSPNAGPVFGGGADLYLADQCNLNEESYSNLPHSYDGLDADNQSLFGSSEFKVIDYEVFCLASRFDP</sequence>
<dbReference type="PROSITE" id="PS51886">
    <property type="entry name" value="TLDC"/>
    <property type="match status" value="1"/>
</dbReference>
<dbReference type="InterPro" id="IPR051481">
    <property type="entry name" value="BTB-POZ/Galectin-3-binding"/>
</dbReference>
<dbReference type="InterPro" id="IPR006571">
    <property type="entry name" value="TLDc_dom"/>
</dbReference>
<feature type="domain" description="BTB" evidence="1">
    <location>
        <begin position="99"/>
        <end position="182"/>
    </location>
</feature>
<evidence type="ECO:0000313" key="4">
    <source>
        <dbReference type="EnsemblMetazoa" id="KAF7489410.1"/>
    </source>
</evidence>
<keyword evidence="5" id="KW-1185">Reference proteome</keyword>
<feature type="domain" description="TLDc" evidence="2">
    <location>
        <begin position="399"/>
        <end position="575"/>
    </location>
</feature>
<reference evidence="5" key="1">
    <citation type="journal article" date="2020" name="PLoS Negl. Trop. Dis.">
        <title>High-quality nuclear genome for Sarcoptes scabiei-A critical resource for a neglected parasite.</title>
        <authorList>
            <person name="Korhonen P.K."/>
            <person name="Gasser R.B."/>
            <person name="Ma G."/>
            <person name="Wang T."/>
            <person name="Stroehlein A.J."/>
            <person name="Young N.D."/>
            <person name="Ang C.S."/>
            <person name="Fernando D.D."/>
            <person name="Lu H.C."/>
            <person name="Taylor S."/>
            <person name="Reynolds S.L."/>
            <person name="Mofiz E."/>
            <person name="Najaraj S.H."/>
            <person name="Gowda H."/>
            <person name="Madugundu A."/>
            <person name="Renuse S."/>
            <person name="Holt D."/>
            <person name="Pandey A."/>
            <person name="Papenfuss A.T."/>
            <person name="Fischer K."/>
        </authorList>
    </citation>
    <scope>NUCLEOTIDE SEQUENCE [LARGE SCALE GENOMIC DNA]</scope>
</reference>
<dbReference type="PROSITE" id="PS50097">
    <property type="entry name" value="BTB"/>
    <property type="match status" value="1"/>
</dbReference>
<protein>
    <submittedName>
        <fullName evidence="3">BTB/POZ domain-containing protein 9</fullName>
    </submittedName>
</protein>
<dbReference type="EMBL" id="WVUK01000065">
    <property type="protein sequence ID" value="KAF7489410.1"/>
    <property type="molecule type" value="Genomic_DNA"/>
</dbReference>
<evidence type="ECO:0000259" key="2">
    <source>
        <dbReference type="PROSITE" id="PS51886"/>
    </source>
</evidence>
<dbReference type="PANTHER" id="PTHR24410:SF34">
    <property type="entry name" value="LD40565P"/>
    <property type="match status" value="1"/>
</dbReference>
<reference evidence="3" key="2">
    <citation type="submission" date="2020-01" db="EMBL/GenBank/DDBJ databases">
        <authorList>
            <person name="Korhonen P.K.K."/>
            <person name="Guangxu M.G."/>
            <person name="Wang T.W."/>
            <person name="Stroehlein A.J.S."/>
            <person name="Young N.D."/>
            <person name="Ang C.-S.A."/>
            <person name="Fernando D.W.F."/>
            <person name="Lu H.L."/>
            <person name="Taylor S.T."/>
            <person name="Ehtesham M.E.M."/>
            <person name="Najaraj S.H.N."/>
            <person name="Harsha G.H.G."/>
            <person name="Madugundu A.M."/>
            <person name="Renuse S.R."/>
            <person name="Holt D.H."/>
            <person name="Pandey A.P."/>
            <person name="Papenfuss A.P."/>
            <person name="Gasser R.B.G."/>
            <person name="Fischer K.F."/>
        </authorList>
    </citation>
    <scope>NUCLEOTIDE SEQUENCE</scope>
    <source>
        <strain evidence="3">SSS_KF_BRIS2020</strain>
    </source>
</reference>
<dbReference type="Pfam" id="PF00651">
    <property type="entry name" value="BTB"/>
    <property type="match status" value="1"/>
</dbReference>